<comment type="function">
    <text evidence="4">Hydrolyzes 3-hydroxyisobutyryl-CoA (HIBYL-CoA), a saline catabolite. Has high activity toward isobutyryl-CoA. Could be an isobutyryl-CoA dehydrogenase that functions in valine catabolism.</text>
</comment>
<gene>
    <name evidence="6" type="ORF">TAV2_LOCUS8163</name>
</gene>
<protein>
    <recommendedName>
        <fullName evidence="2 4">3-hydroxyisobutyryl-CoA hydrolase</fullName>
        <shortName evidence="4">HIB-CoA hydrolase</shortName>
        <shortName evidence="4">HIBYL-CoA-H</shortName>
        <ecNumber evidence="2 4">3.1.2.4</ecNumber>
    </recommendedName>
    <alternativeName>
        <fullName evidence="4">3-hydroxyisobutyryl-coenzyme A hydrolase</fullName>
    </alternativeName>
</protein>
<dbReference type="SUPFAM" id="SSF52096">
    <property type="entry name" value="ClpP/crotonase"/>
    <property type="match status" value="1"/>
</dbReference>
<evidence type="ECO:0000256" key="1">
    <source>
        <dbReference type="ARBA" id="ARBA00001709"/>
    </source>
</evidence>
<feature type="domain" description="Enoyl-CoA hydratase/isomerase" evidence="5">
    <location>
        <begin position="30"/>
        <end position="358"/>
    </location>
</feature>
<keyword evidence="3 4" id="KW-0378">Hydrolase</keyword>
<dbReference type="EC" id="3.1.2.4" evidence="2 4"/>
<sequence>MSGRIQKEEKNKTTVMASHSQVLVEEKAGVRILTLNKPKQLNALSFQMISRLLELFLEYEKDPSVKLVILKGQGRAFCAGGDVSAVARDIGRGNWRLSANFFSDEYMLNYVMATYSKAQVSILNGIVMGGGAGVSVHGRFRIATENTVFAMPETALGLFPDVGASYFLSRLPGFFGEYVGLTGARLDGAEMLAFGLATHFVPSTRLTALEADLYRVNSSDPTFASTILDAYTQHPHLKPHNVVDRCFSGRTVEEIISALEREAANEEDDWISATIQALKKASPASLKISLRSIREGRLQGVGQCLIREYRMVCHVMKGEISKDFVEGCRAILIDKDKNPKWEPWRLEDMKDSMVEQYFKRVEGLEDLKLPPRNNLPAAAIAKL</sequence>
<dbReference type="Gene3D" id="3.90.226.10">
    <property type="entry name" value="2-enoyl-CoA Hydratase, Chain A, domain 1"/>
    <property type="match status" value="1"/>
</dbReference>
<dbReference type="CDD" id="cd06558">
    <property type="entry name" value="crotonase-like"/>
    <property type="match status" value="1"/>
</dbReference>
<dbReference type="AlphaFoldDB" id="A0AAU9RMS8"/>
<evidence type="ECO:0000256" key="3">
    <source>
        <dbReference type="ARBA" id="ARBA00022801"/>
    </source>
</evidence>
<dbReference type="InterPro" id="IPR029045">
    <property type="entry name" value="ClpP/crotonase-like_dom_sf"/>
</dbReference>
<evidence type="ECO:0000313" key="7">
    <source>
        <dbReference type="Proteomes" id="UP000836841"/>
    </source>
</evidence>
<accession>A0AAU9RMS8</accession>
<dbReference type="PANTHER" id="PTHR43176">
    <property type="entry name" value="3-HYDROXYISOBUTYRYL-COA HYDROLASE-RELATED"/>
    <property type="match status" value="1"/>
</dbReference>
<dbReference type="PANTHER" id="PTHR43176:SF3">
    <property type="entry name" value="3-HYDROXYISOBUTYRYL-COA HYDROLASE, MITOCHONDRIAL"/>
    <property type="match status" value="1"/>
</dbReference>
<comment type="similarity">
    <text evidence="4">Belongs to the enoyl-CoA hydratase/isomerase family.</text>
</comment>
<dbReference type="NCBIfam" id="NF004127">
    <property type="entry name" value="PRK05617.1"/>
    <property type="match status" value="1"/>
</dbReference>
<name>A0AAU9RMS8_THLAR</name>
<evidence type="ECO:0000259" key="5">
    <source>
        <dbReference type="Pfam" id="PF16113"/>
    </source>
</evidence>
<dbReference type="InterPro" id="IPR045004">
    <property type="entry name" value="ECH_dom"/>
</dbReference>
<dbReference type="GO" id="GO:0003860">
    <property type="term" value="F:3-hydroxyisobutyryl-CoA hydrolase activity"/>
    <property type="evidence" value="ECO:0007669"/>
    <property type="project" value="UniProtKB-UniRule"/>
</dbReference>
<comment type="catalytic activity">
    <reaction evidence="1 4">
        <text>3-hydroxy-2-methylpropanoyl-CoA + H2O = 3-hydroxy-2-methylpropanoate + CoA + H(+)</text>
        <dbReference type="Rhea" id="RHEA:20888"/>
        <dbReference type="ChEBI" id="CHEBI:11805"/>
        <dbReference type="ChEBI" id="CHEBI:15377"/>
        <dbReference type="ChEBI" id="CHEBI:15378"/>
        <dbReference type="ChEBI" id="CHEBI:57287"/>
        <dbReference type="ChEBI" id="CHEBI:57340"/>
        <dbReference type="EC" id="3.1.2.4"/>
    </reaction>
</comment>
<comment type="pathway">
    <text evidence="4">Amino-acid degradation; L-valine degradation.</text>
</comment>
<dbReference type="Proteomes" id="UP000836841">
    <property type="component" value="Chromosome 2"/>
</dbReference>
<organism evidence="6 7">
    <name type="scientific">Thlaspi arvense</name>
    <name type="common">Field penny-cress</name>
    <dbReference type="NCBI Taxonomy" id="13288"/>
    <lineage>
        <taxon>Eukaryota</taxon>
        <taxon>Viridiplantae</taxon>
        <taxon>Streptophyta</taxon>
        <taxon>Embryophyta</taxon>
        <taxon>Tracheophyta</taxon>
        <taxon>Spermatophyta</taxon>
        <taxon>Magnoliopsida</taxon>
        <taxon>eudicotyledons</taxon>
        <taxon>Gunneridae</taxon>
        <taxon>Pentapetalae</taxon>
        <taxon>rosids</taxon>
        <taxon>malvids</taxon>
        <taxon>Brassicales</taxon>
        <taxon>Brassicaceae</taxon>
        <taxon>Thlaspideae</taxon>
        <taxon>Thlaspi</taxon>
    </lineage>
</organism>
<dbReference type="EMBL" id="OU466858">
    <property type="protein sequence ID" value="CAH2042981.1"/>
    <property type="molecule type" value="Genomic_DNA"/>
</dbReference>
<keyword evidence="7" id="KW-1185">Reference proteome</keyword>
<evidence type="ECO:0000313" key="6">
    <source>
        <dbReference type="EMBL" id="CAH2042981.1"/>
    </source>
</evidence>
<dbReference type="GO" id="GO:0006574">
    <property type="term" value="P:L-valine catabolic process"/>
    <property type="evidence" value="ECO:0007669"/>
    <property type="project" value="UniProtKB-UniRule"/>
</dbReference>
<proteinExistence type="inferred from homology"/>
<reference evidence="6 7" key="1">
    <citation type="submission" date="2022-03" db="EMBL/GenBank/DDBJ databases">
        <authorList>
            <person name="Nunn A."/>
            <person name="Chopra R."/>
            <person name="Nunn A."/>
            <person name="Contreras Garrido A."/>
        </authorList>
    </citation>
    <scope>NUCLEOTIDE SEQUENCE [LARGE SCALE GENOMIC DNA]</scope>
</reference>
<evidence type="ECO:0000256" key="4">
    <source>
        <dbReference type="RuleBase" id="RU369070"/>
    </source>
</evidence>
<dbReference type="FunFam" id="3.90.226.10:FF:000027">
    <property type="entry name" value="Probable 3-hydroxyisobutyryl-CoA hydrolase 2"/>
    <property type="match status" value="1"/>
</dbReference>
<dbReference type="InterPro" id="IPR032259">
    <property type="entry name" value="HIBYL-CoA-H"/>
</dbReference>
<dbReference type="Pfam" id="PF16113">
    <property type="entry name" value="ECH_2"/>
    <property type="match status" value="1"/>
</dbReference>
<evidence type="ECO:0000256" key="2">
    <source>
        <dbReference type="ARBA" id="ARBA00011915"/>
    </source>
</evidence>